<sequence>WRDVNSDNIIFVLLTEMENLTARMCWELVRKEGYIAIWRKPVNNSCYLDRDSAVHPPLCESNDDPDDVWYDLL</sequence>
<dbReference type="InterPro" id="IPR004159">
    <property type="entry name" value="Put_SAM_MeTrfase"/>
</dbReference>
<keyword evidence="3 4" id="KW-0325">Glycoprotein</keyword>
<name>A0A392UT83_9FABA</name>
<dbReference type="GO" id="GO:0005768">
    <property type="term" value="C:endosome"/>
    <property type="evidence" value="ECO:0007669"/>
    <property type="project" value="TreeGrafter"/>
</dbReference>
<accession>A0A392UT83</accession>
<organism evidence="5 6">
    <name type="scientific">Trifolium medium</name>
    <dbReference type="NCBI Taxonomy" id="97028"/>
    <lineage>
        <taxon>Eukaryota</taxon>
        <taxon>Viridiplantae</taxon>
        <taxon>Streptophyta</taxon>
        <taxon>Embryophyta</taxon>
        <taxon>Tracheophyta</taxon>
        <taxon>Spermatophyta</taxon>
        <taxon>Magnoliopsida</taxon>
        <taxon>eudicotyledons</taxon>
        <taxon>Gunneridae</taxon>
        <taxon>Pentapetalae</taxon>
        <taxon>rosids</taxon>
        <taxon>fabids</taxon>
        <taxon>Fabales</taxon>
        <taxon>Fabaceae</taxon>
        <taxon>Papilionoideae</taxon>
        <taxon>50 kb inversion clade</taxon>
        <taxon>NPAAA clade</taxon>
        <taxon>Hologalegina</taxon>
        <taxon>IRL clade</taxon>
        <taxon>Trifolieae</taxon>
        <taxon>Trifolium</taxon>
    </lineage>
</organism>
<comment type="subcellular location">
    <subcellularLocation>
        <location evidence="4">Membrane</location>
        <topology evidence="4">Single-pass type II membrane protein</topology>
    </subcellularLocation>
</comment>
<evidence type="ECO:0000313" key="6">
    <source>
        <dbReference type="Proteomes" id="UP000265520"/>
    </source>
</evidence>
<evidence type="ECO:0000256" key="4">
    <source>
        <dbReference type="RuleBase" id="RU366043"/>
    </source>
</evidence>
<dbReference type="GO" id="GO:0016020">
    <property type="term" value="C:membrane"/>
    <property type="evidence" value="ECO:0007669"/>
    <property type="project" value="UniProtKB-SubCell"/>
</dbReference>
<reference evidence="5 6" key="1">
    <citation type="journal article" date="2018" name="Front. Plant Sci.">
        <title>Red Clover (Trifolium pratense) and Zigzag Clover (T. medium) - A Picture of Genomic Similarities and Differences.</title>
        <authorList>
            <person name="Dluhosova J."/>
            <person name="Istvanek J."/>
            <person name="Nedelnik J."/>
            <person name="Repkova J."/>
        </authorList>
    </citation>
    <scope>NUCLEOTIDE SEQUENCE [LARGE SCALE GENOMIC DNA]</scope>
    <source>
        <strain evidence="6">cv. 10/8</strain>
        <tissue evidence="5">Leaf</tissue>
    </source>
</reference>
<dbReference type="EC" id="2.1.1.-" evidence="4"/>
<dbReference type="PANTHER" id="PTHR10108">
    <property type="entry name" value="SAM-DEPENDENT METHYLTRANSFERASE"/>
    <property type="match status" value="1"/>
</dbReference>
<evidence type="ECO:0000256" key="2">
    <source>
        <dbReference type="ARBA" id="ARBA00022679"/>
    </source>
</evidence>
<comment type="similarity">
    <text evidence="4">Belongs to the methyltransferase superfamily.</text>
</comment>
<keyword evidence="4" id="KW-0812">Transmembrane</keyword>
<evidence type="ECO:0000256" key="1">
    <source>
        <dbReference type="ARBA" id="ARBA00022603"/>
    </source>
</evidence>
<keyword evidence="6" id="KW-1185">Reference proteome</keyword>
<dbReference type="GO" id="GO:0032259">
    <property type="term" value="P:methylation"/>
    <property type="evidence" value="ECO:0007669"/>
    <property type="project" value="UniProtKB-KW"/>
</dbReference>
<dbReference type="GO" id="GO:0005802">
    <property type="term" value="C:trans-Golgi network"/>
    <property type="evidence" value="ECO:0007669"/>
    <property type="project" value="TreeGrafter"/>
</dbReference>
<dbReference type="AlphaFoldDB" id="A0A392UT83"/>
<keyword evidence="2 4" id="KW-0808">Transferase</keyword>
<evidence type="ECO:0000313" key="5">
    <source>
        <dbReference type="EMBL" id="MCI75716.1"/>
    </source>
</evidence>
<dbReference type="EMBL" id="LXQA010889330">
    <property type="protein sequence ID" value="MCI75716.1"/>
    <property type="molecule type" value="Genomic_DNA"/>
</dbReference>
<dbReference type="Proteomes" id="UP000265520">
    <property type="component" value="Unassembled WGS sequence"/>
</dbReference>
<evidence type="ECO:0000256" key="3">
    <source>
        <dbReference type="ARBA" id="ARBA00023180"/>
    </source>
</evidence>
<proteinExistence type="inferred from homology"/>
<dbReference type="PANTHER" id="PTHR10108:SF1144">
    <property type="entry name" value="METHYLTRANSFERASE PMT10-RELATED"/>
    <property type="match status" value="1"/>
</dbReference>
<protein>
    <recommendedName>
        <fullName evidence="4">Methyltransferase</fullName>
        <ecNumber evidence="4">2.1.1.-</ecNumber>
    </recommendedName>
</protein>
<comment type="caution">
    <text evidence="5">The sequence shown here is derived from an EMBL/GenBank/DDBJ whole genome shotgun (WGS) entry which is preliminary data.</text>
</comment>
<dbReference type="GO" id="GO:0008168">
    <property type="term" value="F:methyltransferase activity"/>
    <property type="evidence" value="ECO:0007669"/>
    <property type="project" value="UniProtKB-UniRule"/>
</dbReference>
<keyword evidence="4" id="KW-0735">Signal-anchor</keyword>
<dbReference type="Pfam" id="PF03141">
    <property type="entry name" value="Methyltransf_29"/>
    <property type="match status" value="1"/>
</dbReference>
<feature type="non-terminal residue" evidence="5">
    <location>
        <position position="1"/>
    </location>
</feature>
<keyword evidence="1 4" id="KW-0489">Methyltransferase</keyword>